<gene>
    <name evidence="7" type="ORF">LO80_02350</name>
</gene>
<accession>A0A097EMZ3</accession>
<keyword evidence="3 5" id="KW-1133">Transmembrane helix</keyword>
<evidence type="ECO:0000256" key="5">
    <source>
        <dbReference type="SAM" id="Phobius"/>
    </source>
</evidence>
<protein>
    <submittedName>
        <fullName evidence="7">Membrane protein</fullName>
    </submittedName>
</protein>
<evidence type="ECO:0000256" key="2">
    <source>
        <dbReference type="ARBA" id="ARBA00022692"/>
    </source>
</evidence>
<dbReference type="KEGG" id="frf:LO80_02350"/>
<feature type="transmembrane region" description="Helical" evidence="5">
    <location>
        <begin position="99"/>
        <end position="120"/>
    </location>
</feature>
<evidence type="ECO:0000256" key="4">
    <source>
        <dbReference type="ARBA" id="ARBA00023136"/>
    </source>
</evidence>
<comment type="subcellular location">
    <subcellularLocation>
        <location evidence="1">Membrane</location>
        <topology evidence="1">Multi-pass membrane protein</topology>
    </subcellularLocation>
</comment>
<evidence type="ECO:0000259" key="6">
    <source>
        <dbReference type="Pfam" id="PF13515"/>
    </source>
</evidence>
<dbReference type="EMBL" id="CP009574">
    <property type="protein sequence ID" value="AIT08934.1"/>
    <property type="molecule type" value="Genomic_DNA"/>
</dbReference>
<dbReference type="Pfam" id="PF13515">
    <property type="entry name" value="FUSC_2"/>
    <property type="match status" value="1"/>
</dbReference>
<evidence type="ECO:0000256" key="3">
    <source>
        <dbReference type="ARBA" id="ARBA00022989"/>
    </source>
</evidence>
<feature type="transmembrane region" description="Helical" evidence="5">
    <location>
        <begin position="49"/>
        <end position="68"/>
    </location>
</feature>
<evidence type="ECO:0000313" key="8">
    <source>
        <dbReference type="Proteomes" id="UP000029672"/>
    </source>
</evidence>
<reference evidence="7 8" key="1">
    <citation type="submission" date="2014-10" db="EMBL/GenBank/DDBJ databases">
        <title>Whole genome sequence of Francisella endociliophora strain FSC1006, isolated from a laboratory culture of the marine ciliate Euplotes raikovi.</title>
        <authorList>
            <person name="Granberg M."/>
            <person name="Backman S."/>
            <person name="Lundmark E."/>
            <person name="Nilsson E."/>
            <person name="Karlsson E."/>
            <person name="Thelaus J."/>
            <person name="Ohrman C."/>
            <person name="Larkeryd A."/>
            <person name="Stenberg P."/>
        </authorList>
    </citation>
    <scope>NUCLEOTIDE SEQUENCE [LARGE SCALE GENOMIC DNA]</scope>
    <source>
        <strain evidence="7 8">FSC1006</strain>
    </source>
</reference>
<dbReference type="RefSeq" id="WP_040008195.1">
    <property type="nucleotide sequence ID" value="NZ_CP009574.1"/>
</dbReference>
<feature type="transmembrane region" description="Helical" evidence="5">
    <location>
        <begin position="127"/>
        <end position="144"/>
    </location>
</feature>
<keyword evidence="8" id="KW-1185">Reference proteome</keyword>
<evidence type="ECO:0000256" key="1">
    <source>
        <dbReference type="ARBA" id="ARBA00004141"/>
    </source>
</evidence>
<sequence>MILFKERFIDKLPDTTLLAFRVLIASTLGLILCYVLFSFSGDESFRDRIYWVVIAVVSVAASTSTSVVITRAKAIIIFSLLGTSLGSVVLMFIQDYIPHNFTLVATLCGIALALWIYTLFLNYATSVFFIHIYLVMFFGLFIGWDTELFFVRVTCVAIGTVCIVVITFLSRGQKNRSLFNKEMYSIYGEFKKIVNDVDRSVRNRKIISLVERNIKLNEILTNAKYEFSTTKKYYEYKKIVILMDELLINLKTYRTLFIQQKKHNSDLYKELVKHTQMQIKKNFDRLTIRYDRALLNR</sequence>
<keyword evidence="2 5" id="KW-0812">Transmembrane</keyword>
<feature type="transmembrane region" description="Helical" evidence="5">
    <location>
        <begin position="150"/>
        <end position="169"/>
    </location>
</feature>
<proteinExistence type="predicted"/>
<organism evidence="7 8">
    <name type="scientific">Candidatus Francisella endociliophora</name>
    <dbReference type="NCBI Taxonomy" id="653937"/>
    <lineage>
        <taxon>Bacteria</taxon>
        <taxon>Pseudomonadati</taxon>
        <taxon>Pseudomonadota</taxon>
        <taxon>Gammaproteobacteria</taxon>
        <taxon>Thiotrichales</taxon>
        <taxon>Francisellaceae</taxon>
        <taxon>Francisella</taxon>
    </lineage>
</organism>
<keyword evidence="4 5" id="KW-0472">Membrane</keyword>
<dbReference type="Proteomes" id="UP000029672">
    <property type="component" value="Chromosome"/>
</dbReference>
<dbReference type="InterPro" id="IPR049453">
    <property type="entry name" value="Memb_transporter_dom"/>
</dbReference>
<dbReference type="AlphaFoldDB" id="A0A097EMZ3"/>
<dbReference type="STRING" id="1547445.LO80_02350"/>
<name>A0A097EMZ3_9GAMM</name>
<feature type="transmembrane region" description="Helical" evidence="5">
    <location>
        <begin position="12"/>
        <end position="37"/>
    </location>
</feature>
<feature type="transmembrane region" description="Helical" evidence="5">
    <location>
        <begin position="75"/>
        <end position="93"/>
    </location>
</feature>
<dbReference type="eggNOG" id="ENOG502ZRDE">
    <property type="taxonomic scope" value="Bacteria"/>
</dbReference>
<evidence type="ECO:0000313" key="7">
    <source>
        <dbReference type="EMBL" id="AIT08934.1"/>
    </source>
</evidence>
<dbReference type="GO" id="GO:0016020">
    <property type="term" value="C:membrane"/>
    <property type="evidence" value="ECO:0007669"/>
    <property type="project" value="UniProtKB-SubCell"/>
</dbReference>
<feature type="domain" description="Integral membrane bound transporter" evidence="6">
    <location>
        <begin position="36"/>
        <end position="166"/>
    </location>
</feature>
<dbReference type="OrthoDB" id="5603955at2"/>
<dbReference type="HOGENOM" id="CLU_923643_0_0_6"/>